<dbReference type="PANTHER" id="PTHR34220:SF7">
    <property type="entry name" value="SENSOR HISTIDINE KINASE YPDA"/>
    <property type="match status" value="1"/>
</dbReference>
<dbReference type="Pfam" id="PF06580">
    <property type="entry name" value="His_kinase"/>
    <property type="match status" value="1"/>
</dbReference>
<feature type="transmembrane region" description="Helical" evidence="1">
    <location>
        <begin position="40"/>
        <end position="61"/>
    </location>
</feature>
<feature type="domain" description="Signal transduction histidine kinase internal region" evidence="2">
    <location>
        <begin position="158"/>
        <end position="236"/>
    </location>
</feature>
<dbReference type="STRING" id="1434700.SAMN06296427_10241"/>
<evidence type="ECO:0000259" key="2">
    <source>
        <dbReference type="Pfam" id="PF06580"/>
    </source>
</evidence>
<feature type="transmembrane region" description="Helical" evidence="1">
    <location>
        <begin position="73"/>
        <end position="99"/>
    </location>
</feature>
<protein>
    <submittedName>
        <fullName evidence="3">Histidine kinase</fullName>
    </submittedName>
</protein>
<dbReference type="RefSeq" id="WP_159447444.1">
    <property type="nucleotide sequence ID" value="NZ_FWXS01000002.1"/>
</dbReference>
<dbReference type="GO" id="GO:0000155">
    <property type="term" value="F:phosphorelay sensor kinase activity"/>
    <property type="evidence" value="ECO:0007669"/>
    <property type="project" value="InterPro"/>
</dbReference>
<organism evidence="3 4">
    <name type="scientific">Moheibacter sediminis</name>
    <dbReference type="NCBI Taxonomy" id="1434700"/>
    <lineage>
        <taxon>Bacteria</taxon>
        <taxon>Pseudomonadati</taxon>
        <taxon>Bacteroidota</taxon>
        <taxon>Flavobacteriia</taxon>
        <taxon>Flavobacteriales</taxon>
        <taxon>Weeksellaceae</taxon>
        <taxon>Moheibacter</taxon>
    </lineage>
</organism>
<evidence type="ECO:0000313" key="4">
    <source>
        <dbReference type="Proteomes" id="UP000192393"/>
    </source>
</evidence>
<keyword evidence="1" id="KW-0472">Membrane</keyword>
<sequence length="339" mass="39528">MNRVKWVLILWLILAVSTFFQLFAVEYSGRYDYQLIDYMITPLGTMFNGVLLFFLMVLPFFDVTSKYSNFKRILFLCLFGVFYAFVFILTLHLIPHVFYPNPSDYKESVFSFIVGDFHNVLKNYLFQIAILYAFEFIGKERNSINQQKNLEIELNQTKLQILKSQLQPHFLFNALNSVVAEIDENKQKAQEMIVNLSDILRTTLNSNFEIPITLEEEISTIKKYLSIEKTRYEEQLDYEIKISPEASKMKLPSLILQPLVENSIKHGFKGFNNSLKIIIEADEGEKSVFVKNNGAKLTSQIHQIGLNNVAERMEIFTGNKNSFQIYQEGEWVINKILLK</sequence>
<dbReference type="EMBL" id="FWXS01000002">
    <property type="protein sequence ID" value="SMC41244.1"/>
    <property type="molecule type" value="Genomic_DNA"/>
</dbReference>
<dbReference type="InterPro" id="IPR036890">
    <property type="entry name" value="HATPase_C_sf"/>
</dbReference>
<keyword evidence="4" id="KW-1185">Reference proteome</keyword>
<gene>
    <name evidence="3" type="ORF">SAMN06296427_10241</name>
</gene>
<evidence type="ECO:0000313" key="3">
    <source>
        <dbReference type="EMBL" id="SMC41244.1"/>
    </source>
</evidence>
<dbReference type="PANTHER" id="PTHR34220">
    <property type="entry name" value="SENSOR HISTIDINE KINASE YPDA"/>
    <property type="match status" value="1"/>
</dbReference>
<dbReference type="AlphaFoldDB" id="A0A1W1YYM7"/>
<evidence type="ECO:0000256" key="1">
    <source>
        <dbReference type="SAM" id="Phobius"/>
    </source>
</evidence>
<dbReference type="InterPro" id="IPR010559">
    <property type="entry name" value="Sig_transdc_His_kin_internal"/>
</dbReference>
<name>A0A1W1YYM7_9FLAO</name>
<keyword evidence="1" id="KW-1133">Transmembrane helix</keyword>
<dbReference type="SUPFAM" id="SSF55874">
    <property type="entry name" value="ATPase domain of HSP90 chaperone/DNA topoisomerase II/histidine kinase"/>
    <property type="match status" value="1"/>
</dbReference>
<proteinExistence type="predicted"/>
<dbReference type="Gene3D" id="3.30.565.10">
    <property type="entry name" value="Histidine kinase-like ATPase, C-terminal domain"/>
    <property type="match status" value="1"/>
</dbReference>
<dbReference type="GO" id="GO:0016020">
    <property type="term" value="C:membrane"/>
    <property type="evidence" value="ECO:0007669"/>
    <property type="project" value="InterPro"/>
</dbReference>
<accession>A0A1W1YYM7</accession>
<keyword evidence="3" id="KW-0418">Kinase</keyword>
<dbReference type="OrthoDB" id="6190788at2"/>
<dbReference type="InterPro" id="IPR050640">
    <property type="entry name" value="Bact_2-comp_sensor_kinase"/>
</dbReference>
<dbReference type="Proteomes" id="UP000192393">
    <property type="component" value="Unassembled WGS sequence"/>
</dbReference>
<keyword evidence="3" id="KW-0808">Transferase</keyword>
<reference evidence="3 4" key="1">
    <citation type="submission" date="2017-04" db="EMBL/GenBank/DDBJ databases">
        <authorList>
            <person name="Afonso C.L."/>
            <person name="Miller P.J."/>
            <person name="Scott M.A."/>
            <person name="Spackman E."/>
            <person name="Goraichik I."/>
            <person name="Dimitrov K.M."/>
            <person name="Suarez D.L."/>
            <person name="Swayne D.E."/>
        </authorList>
    </citation>
    <scope>NUCLEOTIDE SEQUENCE [LARGE SCALE GENOMIC DNA]</scope>
    <source>
        <strain evidence="3 4">CGMCC 1.12708</strain>
    </source>
</reference>
<keyword evidence="1" id="KW-0812">Transmembrane</keyword>